<keyword evidence="1" id="KW-0175">Coiled coil</keyword>
<dbReference type="OrthoDB" id="5406275at2759"/>
<dbReference type="Proteomes" id="UP000683360">
    <property type="component" value="Unassembled WGS sequence"/>
</dbReference>
<dbReference type="AlphaFoldDB" id="A0A8S3SVC0"/>
<organism evidence="2 3">
    <name type="scientific">Mytilus edulis</name>
    <name type="common">Blue mussel</name>
    <dbReference type="NCBI Taxonomy" id="6550"/>
    <lineage>
        <taxon>Eukaryota</taxon>
        <taxon>Metazoa</taxon>
        <taxon>Spiralia</taxon>
        <taxon>Lophotrochozoa</taxon>
        <taxon>Mollusca</taxon>
        <taxon>Bivalvia</taxon>
        <taxon>Autobranchia</taxon>
        <taxon>Pteriomorphia</taxon>
        <taxon>Mytilida</taxon>
        <taxon>Mytiloidea</taxon>
        <taxon>Mytilidae</taxon>
        <taxon>Mytilinae</taxon>
        <taxon>Mytilus</taxon>
    </lineage>
</organism>
<name>A0A8S3SVC0_MYTED</name>
<keyword evidence="3" id="KW-1185">Reference proteome</keyword>
<evidence type="ECO:0000313" key="2">
    <source>
        <dbReference type="EMBL" id="CAG2223527.1"/>
    </source>
</evidence>
<dbReference type="PANTHER" id="PTHR33488">
    <property type="entry name" value="ZGC:162509"/>
    <property type="match status" value="1"/>
</dbReference>
<gene>
    <name evidence="2" type="ORF">MEDL_36768</name>
</gene>
<evidence type="ECO:0000313" key="3">
    <source>
        <dbReference type="Proteomes" id="UP000683360"/>
    </source>
</evidence>
<proteinExistence type="predicted"/>
<dbReference type="PANTHER" id="PTHR33488:SF2">
    <property type="entry name" value="EARLY ENDOSOME ANTIGEN 1-LIKE"/>
    <property type="match status" value="1"/>
</dbReference>
<evidence type="ECO:0000256" key="1">
    <source>
        <dbReference type="SAM" id="Coils"/>
    </source>
</evidence>
<accession>A0A8S3SVC0</accession>
<protein>
    <submittedName>
        <fullName evidence="2">Uncharacterized protein</fullName>
    </submittedName>
</protein>
<comment type="caution">
    <text evidence="2">The sequence shown here is derived from an EMBL/GenBank/DDBJ whole genome shotgun (WGS) entry which is preliminary data.</text>
</comment>
<feature type="coiled-coil region" evidence="1">
    <location>
        <begin position="3"/>
        <end position="44"/>
    </location>
</feature>
<dbReference type="EMBL" id="CAJPWZ010001789">
    <property type="protein sequence ID" value="CAG2223527.1"/>
    <property type="molecule type" value="Genomic_DNA"/>
</dbReference>
<sequence>MAIRAVKEEVKKSQKEKEMLDKKYEEIDKEIKSASADFKEALDDAPSSMKLMAFSVFDGTFGVVKKFLLAEISRYAHHAGIEISRKALESCEKLIELQTELMRDSDEVEQVVIDIEDTHQDAKRFLFEAKAHMHKTQAGWKQTILSSDTLVQHELTRSSIKIESSRDALKESRRSKEETFQNIIKTNNRITNTLKELMSFKIEEVNFDDIRKMLVKGLKSIAEVRSEWGKIVRFSKIFLE</sequence>
<reference evidence="2" key="1">
    <citation type="submission" date="2021-03" db="EMBL/GenBank/DDBJ databases">
        <authorList>
            <person name="Bekaert M."/>
        </authorList>
    </citation>
    <scope>NUCLEOTIDE SEQUENCE</scope>
</reference>